<dbReference type="InParanoid" id="A0A2K1II88"/>
<protein>
    <submittedName>
        <fullName evidence="1 2">Uncharacterized protein</fullName>
    </submittedName>
</protein>
<dbReference type="EnsemblPlants" id="Pp3c23_6330V3.1">
    <property type="protein sequence ID" value="Pp3c23_6330V3.1"/>
    <property type="gene ID" value="Pp3c23_6330"/>
</dbReference>
<dbReference type="EMBL" id="ABEU02000023">
    <property type="protein sequence ID" value="PNR28991.1"/>
    <property type="molecule type" value="Genomic_DNA"/>
</dbReference>
<reference evidence="2" key="3">
    <citation type="submission" date="2020-12" db="UniProtKB">
        <authorList>
            <consortium name="EnsemblPlants"/>
        </authorList>
    </citation>
    <scope>IDENTIFICATION</scope>
</reference>
<proteinExistence type="predicted"/>
<accession>A0A2K1II88</accession>
<gene>
    <name evidence="1" type="ORF">PHYPA_027683</name>
</gene>
<evidence type="ECO:0000313" key="1">
    <source>
        <dbReference type="EMBL" id="PNR28991.1"/>
    </source>
</evidence>
<dbReference type="AlphaFoldDB" id="A0A2K1II88"/>
<evidence type="ECO:0000313" key="3">
    <source>
        <dbReference type="Proteomes" id="UP000006727"/>
    </source>
</evidence>
<name>A0A2K1II88_PHYPA</name>
<sequence>MYCEGSGQLAAYMAGVVTWIISLPPLRVDKGFCSAWQRAIRWLQSINQKQTKSSLDWWLPLRFCYRRLRWGIAGALAIVSSNR</sequence>
<keyword evidence="3" id="KW-1185">Reference proteome</keyword>
<reference evidence="1 3" key="2">
    <citation type="journal article" date="2018" name="Plant J.">
        <title>The Physcomitrella patens chromosome-scale assembly reveals moss genome structure and evolution.</title>
        <authorList>
            <person name="Lang D."/>
            <person name="Ullrich K.K."/>
            <person name="Murat F."/>
            <person name="Fuchs J."/>
            <person name="Jenkins J."/>
            <person name="Haas F.B."/>
            <person name="Piednoel M."/>
            <person name="Gundlach H."/>
            <person name="Van Bel M."/>
            <person name="Meyberg R."/>
            <person name="Vives C."/>
            <person name="Morata J."/>
            <person name="Symeonidi A."/>
            <person name="Hiss M."/>
            <person name="Muchero W."/>
            <person name="Kamisugi Y."/>
            <person name="Saleh O."/>
            <person name="Blanc G."/>
            <person name="Decker E.L."/>
            <person name="van Gessel N."/>
            <person name="Grimwood J."/>
            <person name="Hayes R.D."/>
            <person name="Graham S.W."/>
            <person name="Gunter L.E."/>
            <person name="McDaniel S.F."/>
            <person name="Hoernstein S.N.W."/>
            <person name="Larsson A."/>
            <person name="Li F.W."/>
            <person name="Perroud P.F."/>
            <person name="Phillips J."/>
            <person name="Ranjan P."/>
            <person name="Rokshar D.S."/>
            <person name="Rothfels C.J."/>
            <person name="Schneider L."/>
            <person name="Shu S."/>
            <person name="Stevenson D.W."/>
            <person name="Thummler F."/>
            <person name="Tillich M."/>
            <person name="Villarreal Aguilar J.C."/>
            <person name="Widiez T."/>
            <person name="Wong G.K."/>
            <person name="Wymore A."/>
            <person name="Zhang Y."/>
            <person name="Zimmer A.D."/>
            <person name="Quatrano R.S."/>
            <person name="Mayer K.F.X."/>
            <person name="Goodstein D."/>
            <person name="Casacuberta J.M."/>
            <person name="Vandepoele K."/>
            <person name="Reski R."/>
            <person name="Cuming A.C."/>
            <person name="Tuskan G.A."/>
            <person name="Maumus F."/>
            <person name="Salse J."/>
            <person name="Schmutz J."/>
            <person name="Rensing S.A."/>
        </authorList>
    </citation>
    <scope>NUCLEOTIDE SEQUENCE [LARGE SCALE GENOMIC DNA]</scope>
    <source>
        <strain evidence="2 3">cv. Gransden 2004</strain>
    </source>
</reference>
<evidence type="ECO:0000313" key="2">
    <source>
        <dbReference type="EnsemblPlants" id="Pp3c23_6330V3.1"/>
    </source>
</evidence>
<reference evidence="1 3" key="1">
    <citation type="journal article" date="2008" name="Science">
        <title>The Physcomitrella genome reveals evolutionary insights into the conquest of land by plants.</title>
        <authorList>
            <person name="Rensing S."/>
            <person name="Lang D."/>
            <person name="Zimmer A."/>
            <person name="Terry A."/>
            <person name="Salamov A."/>
            <person name="Shapiro H."/>
            <person name="Nishiyama T."/>
            <person name="Perroud P.-F."/>
            <person name="Lindquist E."/>
            <person name="Kamisugi Y."/>
            <person name="Tanahashi T."/>
            <person name="Sakakibara K."/>
            <person name="Fujita T."/>
            <person name="Oishi K."/>
            <person name="Shin-I T."/>
            <person name="Kuroki Y."/>
            <person name="Toyoda A."/>
            <person name="Suzuki Y."/>
            <person name="Hashimoto A."/>
            <person name="Yamaguchi K."/>
            <person name="Sugano A."/>
            <person name="Kohara Y."/>
            <person name="Fujiyama A."/>
            <person name="Anterola A."/>
            <person name="Aoki S."/>
            <person name="Ashton N."/>
            <person name="Barbazuk W.B."/>
            <person name="Barker E."/>
            <person name="Bennetzen J."/>
            <person name="Bezanilla M."/>
            <person name="Blankenship R."/>
            <person name="Cho S.H."/>
            <person name="Dutcher S."/>
            <person name="Estelle M."/>
            <person name="Fawcett J.A."/>
            <person name="Gundlach H."/>
            <person name="Hanada K."/>
            <person name="Heyl A."/>
            <person name="Hicks K.A."/>
            <person name="Hugh J."/>
            <person name="Lohr M."/>
            <person name="Mayer K."/>
            <person name="Melkozernov A."/>
            <person name="Murata T."/>
            <person name="Nelson D."/>
            <person name="Pils B."/>
            <person name="Prigge M."/>
            <person name="Reiss B."/>
            <person name="Renner T."/>
            <person name="Rombauts S."/>
            <person name="Rushton P."/>
            <person name="Sanderfoot A."/>
            <person name="Schween G."/>
            <person name="Shiu S.-H."/>
            <person name="Stueber K."/>
            <person name="Theodoulou F.L."/>
            <person name="Tu H."/>
            <person name="Van de Peer Y."/>
            <person name="Verrier P.J."/>
            <person name="Waters E."/>
            <person name="Wood A."/>
            <person name="Yang L."/>
            <person name="Cove D."/>
            <person name="Cuming A."/>
            <person name="Hasebe M."/>
            <person name="Lucas S."/>
            <person name="Mishler D.B."/>
            <person name="Reski R."/>
            <person name="Grigoriev I."/>
            <person name="Quatrano R.S."/>
            <person name="Boore J.L."/>
        </authorList>
    </citation>
    <scope>NUCLEOTIDE SEQUENCE [LARGE SCALE GENOMIC DNA]</scope>
    <source>
        <strain evidence="2 3">cv. Gransden 2004</strain>
    </source>
</reference>
<dbReference type="Gramene" id="Pp3c23_6330V3.1">
    <property type="protein sequence ID" value="Pp3c23_6330V3.1"/>
    <property type="gene ID" value="Pp3c23_6330"/>
</dbReference>
<dbReference type="Proteomes" id="UP000006727">
    <property type="component" value="Chromosome 23"/>
</dbReference>
<dbReference type="PaxDb" id="3218-PP1S10_366V6.1"/>
<organism evidence="1">
    <name type="scientific">Physcomitrium patens</name>
    <name type="common">Spreading-leaved earth moss</name>
    <name type="synonym">Physcomitrella patens</name>
    <dbReference type="NCBI Taxonomy" id="3218"/>
    <lineage>
        <taxon>Eukaryota</taxon>
        <taxon>Viridiplantae</taxon>
        <taxon>Streptophyta</taxon>
        <taxon>Embryophyta</taxon>
        <taxon>Bryophyta</taxon>
        <taxon>Bryophytina</taxon>
        <taxon>Bryopsida</taxon>
        <taxon>Funariidae</taxon>
        <taxon>Funariales</taxon>
        <taxon>Funariaceae</taxon>
        <taxon>Physcomitrium</taxon>
    </lineage>
</organism>